<dbReference type="PANTHER" id="PTHR46338:SF1">
    <property type="entry name" value="TRANSCRIPTION INITIATION FACTOR TFIID SUBUNIT 8"/>
    <property type="match status" value="1"/>
</dbReference>
<evidence type="ECO:0000256" key="1">
    <source>
        <dbReference type="ARBA" id="ARBA00004123"/>
    </source>
</evidence>
<gene>
    <name evidence="9" type="ORF">HPP92_008259</name>
</gene>
<dbReference type="CDD" id="cd00076">
    <property type="entry name" value="HFD_SF"/>
    <property type="match status" value="1"/>
</dbReference>
<dbReference type="PANTHER" id="PTHR46338">
    <property type="entry name" value="TRANSCRIPTION INITIATION FACTOR TFIID SUBUNIT 8"/>
    <property type="match status" value="1"/>
</dbReference>
<keyword evidence="6" id="KW-0539">Nucleus</keyword>
<feature type="region of interest" description="Disordered" evidence="7">
    <location>
        <begin position="1"/>
        <end position="24"/>
    </location>
</feature>
<dbReference type="GO" id="GO:0005669">
    <property type="term" value="C:transcription factor TFIID complex"/>
    <property type="evidence" value="ECO:0007669"/>
    <property type="project" value="InterPro"/>
</dbReference>
<evidence type="ECO:0000313" key="10">
    <source>
        <dbReference type="Proteomes" id="UP000636800"/>
    </source>
</evidence>
<keyword evidence="5" id="KW-0804">Transcription</keyword>
<evidence type="ECO:0000256" key="7">
    <source>
        <dbReference type="SAM" id="MobiDB-lite"/>
    </source>
</evidence>
<evidence type="ECO:0000256" key="3">
    <source>
        <dbReference type="ARBA" id="ARBA00017307"/>
    </source>
</evidence>
<dbReference type="Pfam" id="PF10406">
    <property type="entry name" value="TAF8_C"/>
    <property type="match status" value="1"/>
</dbReference>
<dbReference type="Gene3D" id="1.10.20.10">
    <property type="entry name" value="Histone, subunit A"/>
    <property type="match status" value="1"/>
</dbReference>
<dbReference type="InterPro" id="IPR037818">
    <property type="entry name" value="TAF8"/>
</dbReference>
<sequence length="361" mass="39590">MSDRDKQGGADNENNSKKSKQTGCDDFGRAVSRIAVAQICESTGLQSSQRSALDSLADVTIQYICCLGKAANFYANLSGRTECSIFDVIQALEDLVGSSQGFSGASNVQRCIVGSGVIRDIYNFVSTEEEFAFSRPIPRFPVTRSLKHTPSFAQRGSLSASHVPDWLPAFPDPHTYVHTPVWNQRTAIPRTDKLEQAKQRRKAERSLLSLHQRIEWAATAGSVPVVDLEDVKGKHIAENNPYLGPPWSYDVKNTSVVTIPKDDATMKCSVLETFAPAIEAAKTGSLECGDSKSRLLPNKMAPVHFRIGADKKSVAVPLSSGAFRNGSDSLVLKDDQKDDKKRRAELILKEAMENPHELIQL</sequence>
<evidence type="ECO:0000313" key="9">
    <source>
        <dbReference type="EMBL" id="KAG0484180.1"/>
    </source>
</evidence>
<evidence type="ECO:0000256" key="4">
    <source>
        <dbReference type="ARBA" id="ARBA00023015"/>
    </source>
</evidence>
<dbReference type="InterPro" id="IPR019473">
    <property type="entry name" value="TFIID_su8_C"/>
</dbReference>
<dbReference type="InterPro" id="IPR009072">
    <property type="entry name" value="Histone-fold"/>
</dbReference>
<dbReference type="AlphaFoldDB" id="A0A835V583"/>
<organism evidence="9 10">
    <name type="scientific">Vanilla planifolia</name>
    <name type="common">Vanilla</name>
    <dbReference type="NCBI Taxonomy" id="51239"/>
    <lineage>
        <taxon>Eukaryota</taxon>
        <taxon>Viridiplantae</taxon>
        <taxon>Streptophyta</taxon>
        <taxon>Embryophyta</taxon>
        <taxon>Tracheophyta</taxon>
        <taxon>Spermatophyta</taxon>
        <taxon>Magnoliopsida</taxon>
        <taxon>Liliopsida</taxon>
        <taxon>Asparagales</taxon>
        <taxon>Orchidaceae</taxon>
        <taxon>Vanilloideae</taxon>
        <taxon>Vanilleae</taxon>
        <taxon>Vanilla</taxon>
    </lineage>
</organism>
<comment type="subcellular location">
    <subcellularLocation>
        <location evidence="1">Nucleus</location>
    </subcellularLocation>
</comment>
<dbReference type="InterPro" id="IPR006565">
    <property type="entry name" value="BTP"/>
</dbReference>
<dbReference type="OrthoDB" id="9547406at2759"/>
<dbReference type="Proteomes" id="UP000636800">
    <property type="component" value="Unassembled WGS sequence"/>
</dbReference>
<comment type="similarity">
    <text evidence="2">Belongs to the TAF8 family.</text>
</comment>
<name>A0A835V583_VANPL</name>
<keyword evidence="4" id="KW-0805">Transcription regulation</keyword>
<protein>
    <recommendedName>
        <fullName evidence="3">Transcription initiation factor TFIID subunit 8</fullName>
    </recommendedName>
</protein>
<feature type="domain" description="Bromodomain associated" evidence="8">
    <location>
        <begin position="25"/>
        <end position="102"/>
    </location>
</feature>
<comment type="caution">
    <text evidence="9">The sequence shown here is derived from an EMBL/GenBank/DDBJ whole genome shotgun (WGS) entry which is preliminary data.</text>
</comment>
<dbReference type="SMART" id="SM00576">
    <property type="entry name" value="BTP"/>
    <property type="match status" value="1"/>
</dbReference>
<proteinExistence type="inferred from homology"/>
<evidence type="ECO:0000259" key="8">
    <source>
        <dbReference type="SMART" id="SM00576"/>
    </source>
</evidence>
<dbReference type="EMBL" id="JADCNL010000004">
    <property type="protein sequence ID" value="KAG0484180.1"/>
    <property type="molecule type" value="Genomic_DNA"/>
</dbReference>
<accession>A0A835V583</accession>
<evidence type="ECO:0000256" key="6">
    <source>
        <dbReference type="ARBA" id="ARBA00023242"/>
    </source>
</evidence>
<evidence type="ECO:0000256" key="2">
    <source>
        <dbReference type="ARBA" id="ARBA00008767"/>
    </source>
</evidence>
<dbReference type="CDD" id="cd08049">
    <property type="entry name" value="TAF8"/>
    <property type="match status" value="1"/>
</dbReference>
<dbReference type="Pfam" id="PF07524">
    <property type="entry name" value="Bromo_TP"/>
    <property type="match status" value="1"/>
</dbReference>
<keyword evidence="10" id="KW-1185">Reference proteome</keyword>
<dbReference type="GO" id="GO:0046982">
    <property type="term" value="F:protein heterodimerization activity"/>
    <property type="evidence" value="ECO:0007669"/>
    <property type="project" value="InterPro"/>
</dbReference>
<reference evidence="9 10" key="1">
    <citation type="journal article" date="2020" name="Nat. Food">
        <title>A phased Vanilla planifolia genome enables genetic improvement of flavour and production.</title>
        <authorList>
            <person name="Hasing T."/>
            <person name="Tang H."/>
            <person name="Brym M."/>
            <person name="Khazi F."/>
            <person name="Huang T."/>
            <person name="Chambers A.H."/>
        </authorList>
    </citation>
    <scope>NUCLEOTIDE SEQUENCE [LARGE SCALE GENOMIC DNA]</scope>
    <source>
        <tissue evidence="9">Leaf</tissue>
    </source>
</reference>
<evidence type="ECO:0000256" key="5">
    <source>
        <dbReference type="ARBA" id="ARBA00023163"/>
    </source>
</evidence>